<protein>
    <submittedName>
        <fullName evidence="7">Energy-coupling factor transporter transmembrane protein EcfT</fullName>
    </submittedName>
</protein>
<comment type="subcellular location">
    <subcellularLocation>
        <location evidence="1">Membrane</location>
        <topology evidence="1">Multi-pass membrane protein</topology>
    </subcellularLocation>
</comment>
<evidence type="ECO:0000256" key="3">
    <source>
        <dbReference type="ARBA" id="ARBA00022692"/>
    </source>
</evidence>
<dbReference type="RefSeq" id="WP_132278640.1">
    <property type="nucleotide sequence ID" value="NZ_JAOBST010000018.1"/>
</dbReference>
<reference evidence="7 8" key="1">
    <citation type="journal article" date="2016" name="Nat. Microbiol.">
        <title>The Mouse Intestinal Bacterial Collection (miBC) provides host-specific insight into cultured diversity and functional potential of the gut microbiota.</title>
        <authorList>
            <person name="Lagkouvardos I."/>
            <person name="Pukall R."/>
            <person name="Abt B."/>
            <person name="Foesel B.U."/>
            <person name="Meier-Kolthoff J.P."/>
            <person name="Kumar N."/>
            <person name="Bresciani A."/>
            <person name="Martinez I."/>
            <person name="Just S."/>
            <person name="Ziegler C."/>
            <person name="Brugiroux S."/>
            <person name="Garzetti D."/>
            <person name="Wenning M."/>
            <person name="Bui T.P."/>
            <person name="Wang J."/>
            <person name="Hugenholtz F."/>
            <person name="Plugge C.M."/>
            <person name="Peterson D.A."/>
            <person name="Hornef M.W."/>
            <person name="Baines J.F."/>
            <person name="Smidt H."/>
            <person name="Walter J."/>
            <person name="Kristiansen K."/>
            <person name="Nielsen H.B."/>
            <person name="Haller D."/>
            <person name="Overmann J."/>
            <person name="Stecher B."/>
            <person name="Clavel T."/>
        </authorList>
    </citation>
    <scope>NUCLEOTIDE SEQUENCE [LARGE SCALE GENOMIC DNA]</scope>
    <source>
        <strain evidence="7 8">DSM 28560</strain>
    </source>
</reference>
<comment type="caution">
    <text evidence="7">The sequence shown here is derived from an EMBL/GenBank/DDBJ whole genome shotgun (WGS) entry which is preliminary data.</text>
</comment>
<dbReference type="PANTHER" id="PTHR34857">
    <property type="entry name" value="SLL0384 PROTEIN"/>
    <property type="match status" value="1"/>
</dbReference>
<accession>A0A4R4FC03</accession>
<evidence type="ECO:0000256" key="6">
    <source>
        <dbReference type="SAM" id="Phobius"/>
    </source>
</evidence>
<dbReference type="PANTHER" id="PTHR34857:SF2">
    <property type="entry name" value="SLL0384 PROTEIN"/>
    <property type="match status" value="1"/>
</dbReference>
<dbReference type="AlphaFoldDB" id="A0A4R4FC03"/>
<feature type="transmembrane region" description="Helical" evidence="6">
    <location>
        <begin position="70"/>
        <end position="89"/>
    </location>
</feature>
<organism evidence="7 8">
    <name type="scientific">Extibacter muris</name>
    <dbReference type="NCBI Taxonomy" id="1796622"/>
    <lineage>
        <taxon>Bacteria</taxon>
        <taxon>Bacillati</taxon>
        <taxon>Bacillota</taxon>
        <taxon>Clostridia</taxon>
        <taxon>Lachnospirales</taxon>
        <taxon>Lachnospiraceae</taxon>
        <taxon>Extibacter</taxon>
    </lineage>
</organism>
<keyword evidence="4 6" id="KW-1133">Transmembrane helix</keyword>
<feature type="transmembrane region" description="Helical" evidence="6">
    <location>
        <begin position="242"/>
        <end position="263"/>
    </location>
</feature>
<keyword evidence="2" id="KW-1003">Cell membrane</keyword>
<evidence type="ECO:0000256" key="1">
    <source>
        <dbReference type="ARBA" id="ARBA00004141"/>
    </source>
</evidence>
<evidence type="ECO:0000256" key="5">
    <source>
        <dbReference type="ARBA" id="ARBA00023136"/>
    </source>
</evidence>
<gene>
    <name evidence="7" type="ORF">E1963_13070</name>
</gene>
<evidence type="ECO:0000313" key="7">
    <source>
        <dbReference type="EMBL" id="TDA21084.1"/>
    </source>
</evidence>
<dbReference type="InterPro" id="IPR003339">
    <property type="entry name" value="ABC/ECF_trnsptr_transmembrane"/>
</dbReference>
<feature type="transmembrane region" description="Helical" evidence="6">
    <location>
        <begin position="109"/>
        <end position="130"/>
    </location>
</feature>
<keyword evidence="8" id="KW-1185">Reference proteome</keyword>
<feature type="transmembrane region" description="Helical" evidence="6">
    <location>
        <begin position="44"/>
        <end position="63"/>
    </location>
</feature>
<dbReference type="GO" id="GO:0005886">
    <property type="term" value="C:plasma membrane"/>
    <property type="evidence" value="ECO:0007669"/>
    <property type="project" value="UniProtKB-ARBA"/>
</dbReference>
<evidence type="ECO:0000313" key="8">
    <source>
        <dbReference type="Proteomes" id="UP000295710"/>
    </source>
</evidence>
<proteinExistence type="predicted"/>
<keyword evidence="3 6" id="KW-0812">Transmembrane</keyword>
<dbReference type="Proteomes" id="UP000295710">
    <property type="component" value="Unassembled WGS sequence"/>
</dbReference>
<keyword evidence="5 6" id="KW-0472">Membrane</keyword>
<name>A0A4R4FC03_9FIRM</name>
<evidence type="ECO:0000256" key="2">
    <source>
        <dbReference type="ARBA" id="ARBA00022475"/>
    </source>
</evidence>
<dbReference type="CDD" id="cd16914">
    <property type="entry name" value="EcfT"/>
    <property type="match status" value="1"/>
</dbReference>
<sequence>MDYDFTKQYMNPKRTGNVIRDLNPMSKVNLMLVLGLSPFIVQNYYYGFGMVILFVLFSAAAGCFRSFFSLYWKVLLLFGVFLFVVKAAFAPGEHVLFRLWGICVSTESIQSGLNIVSLVLAFSGAFILFVKTTPMDEFTYALEKKGVSHMVSFVILSSFQTITDLKQNAQVIMESQKARGIETEGNLLKRAKAYIPVMGPLVLNAISSTEEKSIAMDARAFSAPVAHTFLSELPEVSIGEKAVVILFDLAFVGLVTGRIVLWLI</sequence>
<dbReference type="InterPro" id="IPR051611">
    <property type="entry name" value="ECF_transporter_component"/>
</dbReference>
<dbReference type="EMBL" id="SMMX01000011">
    <property type="protein sequence ID" value="TDA21084.1"/>
    <property type="molecule type" value="Genomic_DNA"/>
</dbReference>
<evidence type="ECO:0000256" key="4">
    <source>
        <dbReference type="ARBA" id="ARBA00022989"/>
    </source>
</evidence>
<dbReference type="Pfam" id="PF02361">
    <property type="entry name" value="CbiQ"/>
    <property type="match status" value="1"/>
</dbReference>